<dbReference type="EMBL" id="ML977191">
    <property type="protein sequence ID" value="KAF1981946.1"/>
    <property type="molecule type" value="Genomic_DNA"/>
</dbReference>
<accession>A0A6G1GLV7</accession>
<dbReference type="Pfam" id="PF10312">
    <property type="entry name" value="Cactin_mid"/>
    <property type="match status" value="1"/>
</dbReference>
<dbReference type="SMART" id="SM01050">
    <property type="entry name" value="CactinC_cactus"/>
    <property type="match status" value="1"/>
</dbReference>
<reference evidence="6" key="1">
    <citation type="journal article" date="2020" name="Stud. Mycol.">
        <title>101 Dothideomycetes genomes: a test case for predicting lifestyles and emergence of pathogens.</title>
        <authorList>
            <person name="Haridas S."/>
            <person name="Albert R."/>
            <person name="Binder M."/>
            <person name="Bloem J."/>
            <person name="Labutti K."/>
            <person name="Salamov A."/>
            <person name="Andreopoulos B."/>
            <person name="Baker S."/>
            <person name="Barry K."/>
            <person name="Bills G."/>
            <person name="Bluhm B."/>
            <person name="Cannon C."/>
            <person name="Castanera R."/>
            <person name="Culley D."/>
            <person name="Daum C."/>
            <person name="Ezra D."/>
            <person name="Gonzalez J."/>
            <person name="Henrissat B."/>
            <person name="Kuo A."/>
            <person name="Liang C."/>
            <person name="Lipzen A."/>
            <person name="Lutzoni F."/>
            <person name="Magnuson J."/>
            <person name="Mondo S."/>
            <person name="Nolan M."/>
            <person name="Ohm R."/>
            <person name="Pangilinan J."/>
            <person name="Park H.-J."/>
            <person name="Ramirez L."/>
            <person name="Alfaro M."/>
            <person name="Sun H."/>
            <person name="Tritt A."/>
            <person name="Yoshinaga Y."/>
            <person name="Zwiers L.-H."/>
            <person name="Turgeon B."/>
            <person name="Goodwin S."/>
            <person name="Spatafora J."/>
            <person name="Crous P."/>
            <person name="Grigoriev I."/>
        </authorList>
    </citation>
    <scope>NUCLEOTIDE SEQUENCE</scope>
    <source>
        <strain evidence="6">CBS 113979</strain>
    </source>
</reference>
<protein>
    <recommendedName>
        <fullName evidence="2">Splicing factor Cactin</fullName>
    </recommendedName>
</protein>
<evidence type="ECO:0000259" key="4">
    <source>
        <dbReference type="Pfam" id="PF09732"/>
    </source>
</evidence>
<evidence type="ECO:0000256" key="3">
    <source>
        <dbReference type="SAM" id="MobiDB-lite"/>
    </source>
</evidence>
<sequence length="502" mass="57800">MDRARPSYGQNPTKRRRTEADAAEDAWVANEDRFALRQAKKRAAIRIRESRAKPIDWLTVTLTVVDPSLIQLLDEEKREGEMDLEAVDPEVVFEDLDEGDLVELEKDIDAFLTIESNKTNVDYWETMKVTCQQRLKLKDLRGPSARGMSAIASDVDRIFEPKSLEELEKLEKQIRTKLRSNEPIDLDYWETLLKSLLVFKARARLRKFSRIVISQKVEDLKTEQERAANGVQEKLGAMLATHLSNSDRLRMEAVSLDPEPNLLQIQPADKRLEISSEQSFLKQLSDERRKVEKRGYIPMEKQKKDQTFSSRGPAVVSGQSKSPGAASNLDASAIAQAWLAREIARGTQEGEEIFTSEEPAAIEYSWSDKYAPRKPRFFNRVQTGYEWNKYNQTHYDHDNPPPKVVQGYKFNIFYPDLLDPSRAPTFKIERAGGRKRGQASSAESEDTCVIRFLAGPPYEDLAFRIVDRDWDYSSKEGRGFKSSFEKGVLQLHFQFKKIYYRK</sequence>
<dbReference type="Proteomes" id="UP000800041">
    <property type="component" value="Unassembled WGS sequence"/>
</dbReference>
<name>A0A6G1GLV7_9PEZI</name>
<dbReference type="InterPro" id="IPR018816">
    <property type="entry name" value="Cactin_central"/>
</dbReference>
<comment type="similarity">
    <text evidence="1">Belongs to the CACTIN family.</text>
</comment>
<evidence type="ECO:0000313" key="6">
    <source>
        <dbReference type="EMBL" id="KAF1981946.1"/>
    </source>
</evidence>
<dbReference type="GO" id="GO:0045292">
    <property type="term" value="P:mRNA cis splicing, via spliceosome"/>
    <property type="evidence" value="ECO:0007669"/>
    <property type="project" value="TreeGrafter"/>
</dbReference>
<keyword evidence="7" id="KW-1185">Reference proteome</keyword>
<evidence type="ECO:0000313" key="7">
    <source>
        <dbReference type="Proteomes" id="UP000800041"/>
    </source>
</evidence>
<feature type="domain" description="Splicing factor Cactin C-terminal" evidence="4">
    <location>
        <begin position="366"/>
        <end position="502"/>
    </location>
</feature>
<evidence type="ECO:0000256" key="1">
    <source>
        <dbReference type="ARBA" id="ARBA00006895"/>
    </source>
</evidence>
<dbReference type="PANTHER" id="PTHR21737:SF4">
    <property type="entry name" value="SPLICING FACTOR CACTIN"/>
    <property type="match status" value="1"/>
</dbReference>
<feature type="region of interest" description="Disordered" evidence="3">
    <location>
        <begin position="302"/>
        <end position="327"/>
    </location>
</feature>
<dbReference type="PANTHER" id="PTHR21737">
    <property type="entry name" value="POLYGLUTAMINE BINDING PROTEIN 1/MARVEL MEMBRANE-ASSOCIATING DOMAIN CONTAINING 3"/>
    <property type="match status" value="1"/>
</dbReference>
<feature type="region of interest" description="Disordered" evidence="3">
    <location>
        <begin position="1"/>
        <end position="22"/>
    </location>
</feature>
<organism evidence="6 7">
    <name type="scientific">Aulographum hederae CBS 113979</name>
    <dbReference type="NCBI Taxonomy" id="1176131"/>
    <lineage>
        <taxon>Eukaryota</taxon>
        <taxon>Fungi</taxon>
        <taxon>Dikarya</taxon>
        <taxon>Ascomycota</taxon>
        <taxon>Pezizomycotina</taxon>
        <taxon>Dothideomycetes</taxon>
        <taxon>Pleosporomycetidae</taxon>
        <taxon>Aulographales</taxon>
        <taxon>Aulographaceae</taxon>
    </lineage>
</organism>
<dbReference type="AlphaFoldDB" id="A0A6G1GLV7"/>
<proteinExistence type="inferred from homology"/>
<evidence type="ECO:0000256" key="2">
    <source>
        <dbReference type="ARBA" id="ARBA00034534"/>
    </source>
</evidence>
<gene>
    <name evidence="6" type="ORF">K402DRAFT_341457</name>
</gene>
<dbReference type="Pfam" id="PF09732">
    <property type="entry name" value="CactinC_cactus"/>
    <property type="match status" value="1"/>
</dbReference>
<dbReference type="GO" id="GO:0005737">
    <property type="term" value="C:cytoplasm"/>
    <property type="evidence" value="ECO:0007669"/>
    <property type="project" value="TreeGrafter"/>
</dbReference>
<dbReference type="InterPro" id="IPR019134">
    <property type="entry name" value="Cactin_C"/>
</dbReference>
<dbReference type="GO" id="GO:0005681">
    <property type="term" value="C:spliceosomal complex"/>
    <property type="evidence" value="ECO:0007669"/>
    <property type="project" value="TreeGrafter"/>
</dbReference>
<evidence type="ECO:0000259" key="5">
    <source>
        <dbReference type="Pfam" id="PF10312"/>
    </source>
</evidence>
<feature type="domain" description="Splicing factor cactin central" evidence="5">
    <location>
        <begin position="17"/>
        <end position="208"/>
    </location>
</feature>
<dbReference type="OrthoDB" id="265955at2759"/>